<reference evidence="2" key="2">
    <citation type="submission" date="2021-08" db="EMBL/GenBank/DDBJ databases">
        <authorList>
            <person name="Gostincar C."/>
            <person name="Sun X."/>
            <person name="Song Z."/>
            <person name="Gunde-Cimerman N."/>
        </authorList>
    </citation>
    <scope>NUCLEOTIDE SEQUENCE</scope>
    <source>
        <strain evidence="2">EXF-9911</strain>
    </source>
</reference>
<feature type="region of interest" description="Disordered" evidence="1">
    <location>
        <begin position="120"/>
        <end position="139"/>
    </location>
</feature>
<accession>A0A9P8E7E7</accession>
<dbReference type="Proteomes" id="UP000779574">
    <property type="component" value="Unassembled WGS sequence"/>
</dbReference>
<dbReference type="PANTHER" id="PTHR38167:SF1">
    <property type="entry name" value="C2H2-TYPE DOMAIN-CONTAINING PROTEIN"/>
    <property type="match status" value="1"/>
</dbReference>
<evidence type="ECO:0000313" key="3">
    <source>
        <dbReference type="Proteomes" id="UP000779574"/>
    </source>
</evidence>
<dbReference type="AlphaFoldDB" id="A0A9P8E7E7"/>
<evidence type="ECO:0000313" key="2">
    <source>
        <dbReference type="EMBL" id="KAG9682454.1"/>
    </source>
</evidence>
<dbReference type="EMBL" id="JAHFXF010000790">
    <property type="protein sequence ID" value="KAG9682454.1"/>
    <property type="molecule type" value="Genomic_DNA"/>
</dbReference>
<name>A0A9P8E7E7_AURME</name>
<dbReference type="PANTHER" id="PTHR38167">
    <property type="entry name" value="C2H2-TYPE DOMAIN-CONTAINING PROTEIN"/>
    <property type="match status" value="1"/>
</dbReference>
<evidence type="ECO:0000256" key="1">
    <source>
        <dbReference type="SAM" id="MobiDB-lite"/>
    </source>
</evidence>
<dbReference type="OrthoDB" id="5422613at2759"/>
<feature type="compositionally biased region" description="Basic and acidic residues" evidence="1">
    <location>
        <begin position="35"/>
        <end position="57"/>
    </location>
</feature>
<reference evidence="2" key="1">
    <citation type="journal article" date="2021" name="J Fungi (Basel)">
        <title>Virulence traits and population genomics of the black yeast Aureobasidium melanogenum.</title>
        <authorList>
            <person name="Cernosa A."/>
            <person name="Sun X."/>
            <person name="Gostincar C."/>
            <person name="Fang C."/>
            <person name="Gunde-Cimerman N."/>
            <person name="Song Z."/>
        </authorList>
    </citation>
    <scope>NUCLEOTIDE SEQUENCE</scope>
    <source>
        <strain evidence="2">EXF-9911</strain>
    </source>
</reference>
<comment type="caution">
    <text evidence="2">The sequence shown here is derived from an EMBL/GenBank/DDBJ whole genome shotgun (WGS) entry which is preliminary data.</text>
</comment>
<protein>
    <recommendedName>
        <fullName evidence="4">C2H2-type domain-containing protein</fullName>
    </recommendedName>
</protein>
<gene>
    <name evidence="2" type="ORF">KCU76_g13786</name>
</gene>
<feature type="region of interest" description="Disordered" evidence="1">
    <location>
        <begin position="35"/>
        <end position="74"/>
    </location>
</feature>
<sequence>MLRLLGPLSSTEVRIPGSDGCDTSYASYNIKTASTHDDCKDEPMRLPEKHGSSDHLRPKSSTPNQKTEKKPAQDSLDEAFQAAIKAIVPERLEATRRAKARMDSIQGTTHDNPKVAEFTQVTPTTPAPTPSTTQKLSKQKEKPLLKAAIEHLTLDRLHTVLYKALDESPKARSVFERELLAPLSPDHNDDKEEEIVAKKKSGRKRPRSELCRWCKEEFDITSNPEDACHHHTGELIPVKRSRRAHDITEDFPTDRVENRVNNAEGFVWDCCWAYGDGDGCRTTAHEIDDDHDPKKSKRS</sequence>
<evidence type="ECO:0008006" key="4">
    <source>
        <dbReference type="Google" id="ProtNLM"/>
    </source>
</evidence>
<feature type="non-terminal residue" evidence="2">
    <location>
        <position position="1"/>
    </location>
</feature>
<organism evidence="2 3">
    <name type="scientific">Aureobasidium melanogenum</name>
    <name type="common">Aureobasidium pullulans var. melanogenum</name>
    <dbReference type="NCBI Taxonomy" id="46634"/>
    <lineage>
        <taxon>Eukaryota</taxon>
        <taxon>Fungi</taxon>
        <taxon>Dikarya</taxon>
        <taxon>Ascomycota</taxon>
        <taxon>Pezizomycotina</taxon>
        <taxon>Dothideomycetes</taxon>
        <taxon>Dothideomycetidae</taxon>
        <taxon>Dothideales</taxon>
        <taxon>Saccotheciaceae</taxon>
        <taxon>Aureobasidium</taxon>
    </lineage>
</organism>
<proteinExistence type="predicted"/>